<keyword evidence="3" id="KW-1185">Reference proteome</keyword>
<dbReference type="Proteomes" id="UP000604046">
    <property type="component" value="Unassembled WGS sequence"/>
</dbReference>
<evidence type="ECO:0000256" key="1">
    <source>
        <dbReference type="SAM" id="MobiDB-lite"/>
    </source>
</evidence>
<comment type="caution">
    <text evidence="2">The sequence shown here is derived from an EMBL/GenBank/DDBJ whole genome shotgun (WGS) entry which is preliminary data.</text>
</comment>
<dbReference type="AlphaFoldDB" id="A0A812L4H7"/>
<organism evidence="2 3">
    <name type="scientific">Symbiodinium natans</name>
    <dbReference type="NCBI Taxonomy" id="878477"/>
    <lineage>
        <taxon>Eukaryota</taxon>
        <taxon>Sar</taxon>
        <taxon>Alveolata</taxon>
        <taxon>Dinophyceae</taxon>
        <taxon>Suessiales</taxon>
        <taxon>Symbiodiniaceae</taxon>
        <taxon>Symbiodinium</taxon>
    </lineage>
</organism>
<reference evidence="2" key="1">
    <citation type="submission" date="2021-02" db="EMBL/GenBank/DDBJ databases">
        <authorList>
            <person name="Dougan E. K."/>
            <person name="Rhodes N."/>
            <person name="Thang M."/>
            <person name="Chan C."/>
        </authorList>
    </citation>
    <scope>NUCLEOTIDE SEQUENCE</scope>
</reference>
<evidence type="ECO:0000313" key="3">
    <source>
        <dbReference type="Proteomes" id="UP000604046"/>
    </source>
</evidence>
<proteinExistence type="predicted"/>
<evidence type="ECO:0000313" key="2">
    <source>
        <dbReference type="EMBL" id="CAE7240005.1"/>
    </source>
</evidence>
<name>A0A812L4H7_9DINO</name>
<sequence>MNLEDRLREKEATVASYWLRRLEAQHGKRKQKEAVLQQQLGQARAEESALRKQAEDCVRQVDDVLMLVEDSAQSAQPVPRKSKRPSKDPAQTPESPISG</sequence>
<dbReference type="EMBL" id="CAJNDS010000901">
    <property type="protein sequence ID" value="CAE7240005.1"/>
    <property type="molecule type" value="Genomic_DNA"/>
</dbReference>
<protein>
    <submittedName>
        <fullName evidence="2">Uncharacterized protein</fullName>
    </submittedName>
</protein>
<feature type="non-terminal residue" evidence="2">
    <location>
        <position position="99"/>
    </location>
</feature>
<feature type="region of interest" description="Disordered" evidence="1">
    <location>
        <begin position="69"/>
        <end position="99"/>
    </location>
</feature>
<gene>
    <name evidence="2" type="ORF">SNAT2548_LOCUS10703</name>
</gene>
<accession>A0A812L4H7</accession>